<dbReference type="AlphaFoldDB" id="A0AA88EH91"/>
<feature type="non-terminal residue" evidence="2">
    <location>
        <position position="1"/>
    </location>
</feature>
<dbReference type="Proteomes" id="UP001187192">
    <property type="component" value="Unassembled WGS sequence"/>
</dbReference>
<sequence length="96" mass="10751">REREGKRERKGGSPAAELGPEVGRLGWGGQGRRGWGGPGGEERERGIEKRRERKGRRRPEKVPEVGRRRLGESPASGWVTGVGRWRQIRLGVGKFI</sequence>
<evidence type="ECO:0000313" key="2">
    <source>
        <dbReference type="EMBL" id="GMN74877.1"/>
    </source>
</evidence>
<feature type="compositionally biased region" description="Basic and acidic residues" evidence="1">
    <location>
        <begin position="40"/>
        <end position="50"/>
    </location>
</feature>
<gene>
    <name evidence="2" type="ORF">TIFTF001_054471</name>
</gene>
<accession>A0AA88EH91</accession>
<feature type="compositionally biased region" description="Gly residues" evidence="1">
    <location>
        <begin position="25"/>
        <end position="39"/>
    </location>
</feature>
<comment type="caution">
    <text evidence="2">The sequence shown here is derived from an EMBL/GenBank/DDBJ whole genome shotgun (WGS) entry which is preliminary data.</text>
</comment>
<feature type="compositionally biased region" description="Basic and acidic residues" evidence="1">
    <location>
        <begin position="60"/>
        <end position="71"/>
    </location>
</feature>
<reference evidence="2" key="1">
    <citation type="submission" date="2023-07" db="EMBL/GenBank/DDBJ databases">
        <title>draft genome sequence of fig (Ficus carica).</title>
        <authorList>
            <person name="Takahashi T."/>
            <person name="Nishimura K."/>
        </authorList>
    </citation>
    <scope>NUCLEOTIDE SEQUENCE</scope>
</reference>
<evidence type="ECO:0000256" key="1">
    <source>
        <dbReference type="SAM" id="MobiDB-lite"/>
    </source>
</evidence>
<name>A0AA88EH91_FICCA</name>
<evidence type="ECO:0000313" key="3">
    <source>
        <dbReference type="Proteomes" id="UP001187192"/>
    </source>
</evidence>
<organism evidence="2 3">
    <name type="scientific">Ficus carica</name>
    <name type="common">Common fig</name>
    <dbReference type="NCBI Taxonomy" id="3494"/>
    <lineage>
        <taxon>Eukaryota</taxon>
        <taxon>Viridiplantae</taxon>
        <taxon>Streptophyta</taxon>
        <taxon>Embryophyta</taxon>
        <taxon>Tracheophyta</taxon>
        <taxon>Spermatophyta</taxon>
        <taxon>Magnoliopsida</taxon>
        <taxon>eudicotyledons</taxon>
        <taxon>Gunneridae</taxon>
        <taxon>Pentapetalae</taxon>
        <taxon>rosids</taxon>
        <taxon>fabids</taxon>
        <taxon>Rosales</taxon>
        <taxon>Moraceae</taxon>
        <taxon>Ficeae</taxon>
        <taxon>Ficus</taxon>
    </lineage>
</organism>
<proteinExistence type="predicted"/>
<feature type="region of interest" description="Disordered" evidence="1">
    <location>
        <begin position="1"/>
        <end position="78"/>
    </location>
</feature>
<keyword evidence="3" id="KW-1185">Reference proteome</keyword>
<feature type="compositionally biased region" description="Basic and acidic residues" evidence="1">
    <location>
        <begin position="1"/>
        <end position="11"/>
    </location>
</feature>
<dbReference type="EMBL" id="BTGU01014825">
    <property type="protein sequence ID" value="GMN74877.1"/>
    <property type="molecule type" value="Genomic_DNA"/>
</dbReference>
<protein>
    <submittedName>
        <fullName evidence="2">Uncharacterized protein</fullName>
    </submittedName>
</protein>